<keyword evidence="3" id="KW-1133">Transmembrane helix</keyword>
<protein>
    <recommendedName>
        <fullName evidence="6">Glycosyltransferase</fullName>
    </recommendedName>
</protein>
<keyword evidence="2" id="KW-0812">Transmembrane</keyword>
<evidence type="ECO:0000256" key="2">
    <source>
        <dbReference type="ARBA" id="ARBA00022692"/>
    </source>
</evidence>
<evidence type="ECO:0008006" key="6">
    <source>
        <dbReference type="Google" id="ProtNLM"/>
    </source>
</evidence>
<dbReference type="STRING" id="554083.BKD30_08075"/>
<reference evidence="4 5" key="1">
    <citation type="submission" date="2016-12" db="EMBL/GenBank/DDBJ databases">
        <title>Draft genome of Tersicoccus phoenicis 1P05MA.</title>
        <authorList>
            <person name="Nakajima Y."/>
            <person name="Yoshizawa S."/>
            <person name="Nakamura K."/>
            <person name="Ogura Y."/>
            <person name="Hayashi T."/>
            <person name="Kogure K."/>
        </authorList>
    </citation>
    <scope>NUCLEOTIDE SEQUENCE [LARGE SCALE GENOMIC DNA]</scope>
    <source>
        <strain evidence="4 5">1p05MA</strain>
    </source>
</reference>
<dbReference type="Proteomes" id="UP000187085">
    <property type="component" value="Unassembled WGS sequence"/>
</dbReference>
<gene>
    <name evidence="4" type="ORF">BKD30_08075</name>
</gene>
<comment type="subcellular location">
    <subcellularLocation>
        <location evidence="1">Membrane</location>
        <topology evidence="1">Single-pass membrane protein</topology>
    </subcellularLocation>
</comment>
<organism evidence="4 5">
    <name type="scientific">Tersicoccus phoenicis</name>
    <dbReference type="NCBI Taxonomy" id="554083"/>
    <lineage>
        <taxon>Bacteria</taxon>
        <taxon>Bacillati</taxon>
        <taxon>Actinomycetota</taxon>
        <taxon>Actinomycetes</taxon>
        <taxon>Micrococcales</taxon>
        <taxon>Micrococcaceae</taxon>
        <taxon>Tersicoccus</taxon>
    </lineage>
</organism>
<dbReference type="PANTHER" id="PTHR21461">
    <property type="entry name" value="GLYCOSYLTRANSFERASE FAMILY 92 PROTEIN"/>
    <property type="match status" value="1"/>
</dbReference>
<evidence type="ECO:0000256" key="1">
    <source>
        <dbReference type="ARBA" id="ARBA00004167"/>
    </source>
</evidence>
<evidence type="ECO:0000256" key="3">
    <source>
        <dbReference type="ARBA" id="ARBA00022989"/>
    </source>
</evidence>
<evidence type="ECO:0000313" key="4">
    <source>
        <dbReference type="EMBL" id="OMH24527.1"/>
    </source>
</evidence>
<accession>A0A1R1LAG5</accession>
<keyword evidence="5" id="KW-1185">Reference proteome</keyword>
<dbReference type="GO" id="GO:0016757">
    <property type="term" value="F:glycosyltransferase activity"/>
    <property type="evidence" value="ECO:0007669"/>
    <property type="project" value="TreeGrafter"/>
</dbReference>
<dbReference type="GO" id="GO:0005737">
    <property type="term" value="C:cytoplasm"/>
    <property type="evidence" value="ECO:0007669"/>
    <property type="project" value="TreeGrafter"/>
</dbReference>
<dbReference type="OrthoDB" id="4964299at2"/>
<dbReference type="PANTHER" id="PTHR21461:SF69">
    <property type="entry name" value="GLYCOSYLTRANSFERASE FAMILY 92 PROTEIN"/>
    <property type="match status" value="1"/>
</dbReference>
<keyword evidence="3" id="KW-0472">Membrane</keyword>
<proteinExistence type="predicted"/>
<dbReference type="GO" id="GO:0016020">
    <property type="term" value="C:membrane"/>
    <property type="evidence" value="ECO:0007669"/>
    <property type="project" value="UniProtKB-SubCell"/>
</dbReference>
<sequence>MQHVIVTMSRGDAPRLAEWVNYHQNLGFDEFYVVLDNPVDNSADILSALPGDIVVDERPPYDVYWSGEEYVDQPRRWDLMKAWRAERSAGLERWNLPIGDPQTLRQTLYLAGVLNLYAVRGDCWVTVLDVDEFLVVPSGGSIRDLTGVATAPRLRFKNYNVDTREWQIGTPLLASCVNRWHQDDIDAYGKGWQHRVKSLVRHDALLPFVSVHAVSRGPYAVVDPGVGRLHHYRVPDQAIPELPYRVVDTAAANITRRSTESTR</sequence>
<dbReference type="AlphaFoldDB" id="A0A1R1LAG5"/>
<name>A0A1R1LAG5_9MICC</name>
<dbReference type="EMBL" id="MRDE01000053">
    <property type="protein sequence ID" value="OMH24527.1"/>
    <property type="molecule type" value="Genomic_DNA"/>
</dbReference>
<evidence type="ECO:0000313" key="5">
    <source>
        <dbReference type="Proteomes" id="UP000187085"/>
    </source>
</evidence>
<dbReference type="RefSeq" id="WP_076703859.1">
    <property type="nucleotide sequence ID" value="NZ_MRDE01000053.1"/>
</dbReference>
<comment type="caution">
    <text evidence="4">The sequence shown here is derived from an EMBL/GenBank/DDBJ whole genome shotgun (WGS) entry which is preliminary data.</text>
</comment>
<dbReference type="Pfam" id="PF13704">
    <property type="entry name" value="Glyco_tranf_2_4"/>
    <property type="match status" value="1"/>
</dbReference>